<gene>
    <name evidence="15" type="ORF">THFILI_11620</name>
</gene>
<evidence type="ECO:0000259" key="14">
    <source>
        <dbReference type="PROSITE" id="PS51975"/>
    </source>
</evidence>
<comment type="cofactor">
    <cofactor evidence="12">
        <name>Mn(2+)</name>
        <dbReference type="ChEBI" id="CHEBI:29035"/>
    </cofactor>
    <cofactor evidence="12">
        <name>Mg(2+)</name>
        <dbReference type="ChEBI" id="CHEBI:18420"/>
    </cofactor>
    <text evidence="12">Manganese or magnesium. Binds 1 divalent metal ion per monomer in the absence of substrate. May bind a second metal ion after substrate binding.</text>
</comment>
<dbReference type="PANTHER" id="PTHR10954:SF18">
    <property type="entry name" value="RIBONUCLEASE HII"/>
    <property type="match status" value="1"/>
</dbReference>
<organism evidence="15 16">
    <name type="scientific">Thermus filiformis</name>
    <dbReference type="NCBI Taxonomy" id="276"/>
    <lineage>
        <taxon>Bacteria</taxon>
        <taxon>Thermotogati</taxon>
        <taxon>Deinococcota</taxon>
        <taxon>Deinococci</taxon>
        <taxon>Thermales</taxon>
        <taxon>Thermaceae</taxon>
        <taxon>Thermus</taxon>
    </lineage>
</organism>
<dbReference type="InterPro" id="IPR022898">
    <property type="entry name" value="RNase_HII"/>
</dbReference>
<dbReference type="Gene3D" id="3.30.420.10">
    <property type="entry name" value="Ribonuclease H-like superfamily/Ribonuclease H"/>
    <property type="match status" value="1"/>
</dbReference>
<evidence type="ECO:0000256" key="2">
    <source>
        <dbReference type="ARBA" id="ARBA00001946"/>
    </source>
</evidence>
<feature type="binding site" evidence="12">
    <location>
        <position position="22"/>
    </location>
    <ligand>
        <name>a divalent metal cation</name>
        <dbReference type="ChEBI" id="CHEBI:60240"/>
    </ligand>
</feature>
<evidence type="ECO:0000313" key="16">
    <source>
        <dbReference type="Proteomes" id="UP000030364"/>
    </source>
</evidence>
<keyword evidence="10 12" id="KW-0378">Hydrolase</keyword>
<dbReference type="GO" id="GO:0046872">
    <property type="term" value="F:metal ion binding"/>
    <property type="evidence" value="ECO:0007669"/>
    <property type="project" value="UniProtKB-KW"/>
</dbReference>
<keyword evidence="9 12" id="KW-0255">Endonuclease</keyword>
<dbReference type="GO" id="GO:0004523">
    <property type="term" value="F:RNA-DNA hybrid ribonuclease activity"/>
    <property type="evidence" value="ECO:0007669"/>
    <property type="project" value="UniProtKB-UniRule"/>
</dbReference>
<dbReference type="PROSITE" id="PS51975">
    <property type="entry name" value="RNASE_H_2"/>
    <property type="match status" value="1"/>
</dbReference>
<dbReference type="NCBIfam" id="NF000595">
    <property type="entry name" value="PRK00015.1-3"/>
    <property type="match status" value="1"/>
</dbReference>
<comment type="subcellular location">
    <subcellularLocation>
        <location evidence="4">Cytoplasm</location>
    </subcellularLocation>
</comment>
<keyword evidence="6" id="KW-0963">Cytoplasm</keyword>
<keyword evidence="8 12" id="KW-0479">Metal-binding</keyword>
<evidence type="ECO:0000256" key="4">
    <source>
        <dbReference type="ARBA" id="ARBA00004496"/>
    </source>
</evidence>
<keyword evidence="16" id="KW-1185">Reference proteome</keyword>
<feature type="binding site" evidence="12">
    <location>
        <position position="118"/>
    </location>
    <ligand>
        <name>a divalent metal cation</name>
        <dbReference type="ChEBI" id="CHEBI:60240"/>
    </ligand>
</feature>
<evidence type="ECO:0000256" key="1">
    <source>
        <dbReference type="ARBA" id="ARBA00000077"/>
    </source>
</evidence>
<dbReference type="InterPro" id="IPR001352">
    <property type="entry name" value="RNase_HII/HIII"/>
</dbReference>
<dbReference type="SUPFAM" id="SSF53098">
    <property type="entry name" value="Ribonuclease H-like"/>
    <property type="match status" value="1"/>
</dbReference>
<comment type="function">
    <text evidence="3 13">Endonuclease that specifically degrades the RNA of RNA-DNA hybrids.</text>
</comment>
<dbReference type="Pfam" id="PF01351">
    <property type="entry name" value="RNase_HII"/>
    <property type="match status" value="1"/>
</dbReference>
<dbReference type="Proteomes" id="UP000030364">
    <property type="component" value="Unassembled WGS sequence"/>
</dbReference>
<dbReference type="GO" id="GO:0032299">
    <property type="term" value="C:ribonuclease H2 complex"/>
    <property type="evidence" value="ECO:0007669"/>
    <property type="project" value="TreeGrafter"/>
</dbReference>
<sequence length="208" mass="22189">MEGAGVLEAPFWARGLRVAGVDEAGRGAWAGPLVVGAVILPVLPSASNPLGAYPFRDSKALSPGARKRLAEEVKRVALAWGIGVAEVEEVDRLGVLEATHLAAARALAGLEAEALVTDYLFLKTPLPILSPPRAEEQSPSVAAASILAKVHRDLLMEELDRLYPGYGFARHKGYGTREHQEALRLLGPSPVHRKSFRPVAQGLLLSPD</sequence>
<dbReference type="GO" id="GO:0005737">
    <property type="term" value="C:cytoplasm"/>
    <property type="evidence" value="ECO:0007669"/>
    <property type="project" value="UniProtKB-SubCell"/>
</dbReference>
<dbReference type="RefSeq" id="WP_038066619.1">
    <property type="nucleotide sequence ID" value="NZ_JPSL02000040.1"/>
</dbReference>
<evidence type="ECO:0000256" key="13">
    <source>
        <dbReference type="RuleBase" id="RU003515"/>
    </source>
</evidence>
<comment type="cofactor">
    <cofactor evidence="2">
        <name>Mg(2+)</name>
        <dbReference type="ChEBI" id="CHEBI:18420"/>
    </cofactor>
</comment>
<evidence type="ECO:0000256" key="11">
    <source>
        <dbReference type="ARBA" id="ARBA00023211"/>
    </source>
</evidence>
<dbReference type="GO" id="GO:0003723">
    <property type="term" value="F:RNA binding"/>
    <property type="evidence" value="ECO:0007669"/>
    <property type="project" value="UniProtKB-UniRule"/>
</dbReference>
<keyword evidence="7 12" id="KW-0540">Nuclease</keyword>
<comment type="similarity">
    <text evidence="5 13">Belongs to the RNase HII family.</text>
</comment>
<dbReference type="InterPro" id="IPR036397">
    <property type="entry name" value="RNaseH_sf"/>
</dbReference>
<dbReference type="AlphaFoldDB" id="A0A0A2WM19"/>
<feature type="binding site" evidence="12">
    <location>
        <position position="23"/>
    </location>
    <ligand>
        <name>a divalent metal cation</name>
        <dbReference type="ChEBI" id="CHEBI:60240"/>
    </ligand>
</feature>
<dbReference type="InterPro" id="IPR012337">
    <property type="entry name" value="RNaseH-like_sf"/>
</dbReference>
<dbReference type="EC" id="3.1.26.4" evidence="13"/>
<dbReference type="PANTHER" id="PTHR10954">
    <property type="entry name" value="RIBONUCLEASE H2 SUBUNIT A"/>
    <property type="match status" value="1"/>
</dbReference>
<evidence type="ECO:0000256" key="10">
    <source>
        <dbReference type="ARBA" id="ARBA00022801"/>
    </source>
</evidence>
<reference evidence="15 16" key="1">
    <citation type="journal article" date="2015" name="Genome Announc.">
        <title>Draft Genome Sequence of the Thermophile Thermus filiformis ATCC 43280, Producer of Carotenoid-(Di)glucoside-Branched Fatty Acid (Di)esters and Source of Hyperthermostable Enzymes of Biotechnological Interest.</title>
        <authorList>
            <person name="Mandelli F."/>
            <person name="Oliveira Ramires B."/>
            <person name="Couger M.B."/>
            <person name="Paixao D.A."/>
            <person name="Camilo C.M."/>
            <person name="Polikarpov I."/>
            <person name="Prade R."/>
            <person name="Riano-Pachon D.M."/>
            <person name="Squina F.M."/>
        </authorList>
    </citation>
    <scope>NUCLEOTIDE SEQUENCE [LARGE SCALE GENOMIC DNA]</scope>
    <source>
        <strain evidence="15 16">ATCC 43280</strain>
    </source>
</reference>
<comment type="caution">
    <text evidence="15">The sequence shown here is derived from an EMBL/GenBank/DDBJ whole genome shotgun (WGS) entry which is preliminary data.</text>
</comment>
<evidence type="ECO:0000313" key="15">
    <source>
        <dbReference type="EMBL" id="KGQ21201.2"/>
    </source>
</evidence>
<evidence type="ECO:0000256" key="9">
    <source>
        <dbReference type="ARBA" id="ARBA00022759"/>
    </source>
</evidence>
<dbReference type="NCBIfam" id="NF010538">
    <property type="entry name" value="PRK13926.1"/>
    <property type="match status" value="1"/>
</dbReference>
<evidence type="ECO:0000256" key="3">
    <source>
        <dbReference type="ARBA" id="ARBA00004065"/>
    </source>
</evidence>
<protein>
    <recommendedName>
        <fullName evidence="13">Ribonuclease</fullName>
        <ecNumber evidence="13">3.1.26.4</ecNumber>
    </recommendedName>
</protein>
<accession>A0A0A2WM19</accession>
<comment type="catalytic activity">
    <reaction evidence="1 12 13">
        <text>Endonucleolytic cleavage to 5'-phosphomonoester.</text>
        <dbReference type="EC" id="3.1.26.4"/>
    </reaction>
</comment>
<dbReference type="STRING" id="276.THFILI_11620"/>
<dbReference type="InterPro" id="IPR024567">
    <property type="entry name" value="RNase_HII/HIII_dom"/>
</dbReference>
<proteinExistence type="inferred from homology"/>
<dbReference type="OrthoDB" id="9803420at2"/>
<keyword evidence="11" id="KW-0464">Manganese</keyword>
<feature type="domain" description="RNase H type-2" evidence="14">
    <location>
        <begin position="16"/>
        <end position="208"/>
    </location>
</feature>
<dbReference type="EMBL" id="JPSL02000040">
    <property type="protein sequence ID" value="KGQ21201.2"/>
    <property type="molecule type" value="Genomic_DNA"/>
</dbReference>
<evidence type="ECO:0000256" key="7">
    <source>
        <dbReference type="ARBA" id="ARBA00022722"/>
    </source>
</evidence>
<name>A0A0A2WM19_THEFI</name>
<evidence type="ECO:0000256" key="6">
    <source>
        <dbReference type="ARBA" id="ARBA00022490"/>
    </source>
</evidence>
<evidence type="ECO:0000256" key="5">
    <source>
        <dbReference type="ARBA" id="ARBA00007383"/>
    </source>
</evidence>
<dbReference type="GO" id="GO:0043137">
    <property type="term" value="P:DNA replication, removal of RNA primer"/>
    <property type="evidence" value="ECO:0007669"/>
    <property type="project" value="TreeGrafter"/>
</dbReference>
<evidence type="ECO:0000256" key="12">
    <source>
        <dbReference type="PROSITE-ProRule" id="PRU01319"/>
    </source>
</evidence>
<evidence type="ECO:0000256" key="8">
    <source>
        <dbReference type="ARBA" id="ARBA00022723"/>
    </source>
</evidence>
<dbReference type="CDD" id="cd07182">
    <property type="entry name" value="RNase_HII_bacteria_HII_like"/>
    <property type="match status" value="1"/>
</dbReference>
<dbReference type="GO" id="GO:0006298">
    <property type="term" value="P:mismatch repair"/>
    <property type="evidence" value="ECO:0007669"/>
    <property type="project" value="TreeGrafter"/>
</dbReference>